<protein>
    <submittedName>
        <fullName evidence="3">Terminase small subunit</fullName>
    </submittedName>
</protein>
<evidence type="ECO:0000256" key="2">
    <source>
        <dbReference type="ARBA" id="ARBA00023219"/>
    </source>
</evidence>
<dbReference type="Pfam" id="PF03592">
    <property type="entry name" value="Terminase_2"/>
    <property type="match status" value="1"/>
</dbReference>
<evidence type="ECO:0000256" key="1">
    <source>
        <dbReference type="ARBA" id="ARBA00022612"/>
    </source>
</evidence>
<organism evidence="3 4">
    <name type="scientific">Rhodomicrobium udaipurense</name>
    <dbReference type="NCBI Taxonomy" id="1202716"/>
    <lineage>
        <taxon>Bacteria</taxon>
        <taxon>Pseudomonadati</taxon>
        <taxon>Pseudomonadota</taxon>
        <taxon>Alphaproteobacteria</taxon>
        <taxon>Hyphomicrobiales</taxon>
        <taxon>Hyphomicrobiaceae</taxon>
        <taxon>Rhodomicrobium</taxon>
    </lineage>
</organism>
<dbReference type="EMBL" id="JAEMUK010000003">
    <property type="protein sequence ID" value="MBJ7542243.1"/>
    <property type="molecule type" value="Genomic_DNA"/>
</dbReference>
<evidence type="ECO:0000313" key="3">
    <source>
        <dbReference type="EMBL" id="MBJ7542243.1"/>
    </source>
</evidence>
<sequence>MARKTKKKAAAPRRSARGLSARAAAFVREYLIDLNGAAAAVRAGYAEKSARSTATNLLKQADVAHAIAAAQRERARRVDVTADRVIEELGRLAFANIRDFIRVDAKGQPEINLAAIADNRELFASVASFDVTDIESGRRVGRTTKIRLHDKQGALTTLLKHLGGLPTQVQHSGRVGVYDAAAHADQVRADLAAKLDRLAATLARDDGAADS</sequence>
<dbReference type="Gene3D" id="1.10.10.1400">
    <property type="entry name" value="Terminase, small subunit, N-terminal DNA-binding domain, HTH motif"/>
    <property type="match status" value="1"/>
</dbReference>
<dbReference type="InterPro" id="IPR038713">
    <property type="entry name" value="Terminase_Gp1_N_sf"/>
</dbReference>
<name>A0A8I1GD24_9HYPH</name>
<comment type="caution">
    <text evidence="3">The sequence shown here is derived from an EMBL/GenBank/DDBJ whole genome shotgun (WGS) entry which is preliminary data.</text>
</comment>
<dbReference type="Proteomes" id="UP000623250">
    <property type="component" value="Unassembled WGS sequence"/>
</dbReference>
<dbReference type="RefSeq" id="WP_155955316.1">
    <property type="nucleotide sequence ID" value="NZ_JAEMUK010000003.1"/>
</dbReference>
<dbReference type="InterPro" id="IPR005335">
    <property type="entry name" value="Terminase_ssu"/>
</dbReference>
<accession>A0A8I1GD24</accession>
<dbReference type="PANTHER" id="PTHR41328">
    <property type="entry name" value="TERMINASE SMALL SUBUNIT-RELATED"/>
    <property type="match status" value="1"/>
</dbReference>
<dbReference type="InterPro" id="IPR052404">
    <property type="entry name" value="SPP1-like_terminase"/>
</dbReference>
<evidence type="ECO:0000313" key="4">
    <source>
        <dbReference type="Proteomes" id="UP000623250"/>
    </source>
</evidence>
<keyword evidence="1" id="KW-1188">Viral release from host cell</keyword>
<dbReference type="PANTHER" id="PTHR41328:SF2">
    <property type="entry name" value="TERMINASE SMALL SUBUNIT"/>
    <property type="match status" value="1"/>
</dbReference>
<proteinExistence type="predicted"/>
<dbReference type="AlphaFoldDB" id="A0A8I1GD24"/>
<keyword evidence="4" id="KW-1185">Reference proteome</keyword>
<dbReference type="GO" id="GO:0051276">
    <property type="term" value="P:chromosome organization"/>
    <property type="evidence" value="ECO:0007669"/>
    <property type="project" value="InterPro"/>
</dbReference>
<gene>
    <name evidence="3" type="ORF">JDN41_01565</name>
</gene>
<reference evidence="3 4" key="1">
    <citation type="submission" date="2020-12" db="EMBL/GenBank/DDBJ databases">
        <title>Revised draft genomes of Rhodomicrobium vannielii ATCC 17100 and Rhodomicrobium udaipurense JA643.</title>
        <authorList>
            <person name="Conners E.M."/>
            <person name="Davenport E.J."/>
            <person name="Bose A."/>
        </authorList>
    </citation>
    <scope>NUCLEOTIDE SEQUENCE [LARGE SCALE GENOMIC DNA]</scope>
    <source>
        <strain evidence="3 4">JA643</strain>
    </source>
</reference>
<keyword evidence="2" id="KW-0231">Viral genome packaging</keyword>